<dbReference type="InterPro" id="IPR038220">
    <property type="entry name" value="PHOX_C_sf"/>
</dbReference>
<evidence type="ECO:0000256" key="4">
    <source>
        <dbReference type="ARBA" id="ARBA00023002"/>
    </source>
</evidence>
<dbReference type="PANTHER" id="PTHR43004:SF20">
    <property type="entry name" value="2-MONOOXYGENASE, PUTATIVE (AFU_ORTHOLOGUE AFUA_1G13660)-RELATED"/>
    <property type="match status" value="1"/>
</dbReference>
<dbReference type="SUPFAM" id="SSF52833">
    <property type="entry name" value="Thioredoxin-like"/>
    <property type="match status" value="1"/>
</dbReference>
<dbReference type="EMBL" id="LJZO01000058">
    <property type="protein sequence ID" value="ROV89392.1"/>
    <property type="molecule type" value="Genomic_DNA"/>
</dbReference>
<sequence>MLTQDHGVSGNPTVTPVSGERNGALPSRGVANDADSHGPLQTQTAGGVPESNVDVLIIGAGPAGLMAASWMAHCGIKTRIVDKRNSKIFTGQADGLQCRSLEIFDSLGFADRVWKEANHMIEVRKGRILNPGSDGLIRRSDRIPDTIVGLSRFQQVVLHQGRIERFFLDNIKKYSKDAIQVERGVLPASLKIDESKVDNDDGYPVRVELRHLSEEESTPKQQVNASKVQDGLYRSNLTQEDDEADLINKSKSRAGDSEIVHAKYVLGCDGARSWTRRELGFELEGDSTDHIWGVMDVVPITDFPDIRMRCAIHSAESGSLMVIPRENKLVRMYIQLKEVAPDASGRADRSKITPDLIFGAAKKIIQPYKLDYEYCDWWTAYQIGQRVGTDFHSHNRVFLAGDAVHTHSPKAGQGMNISMQDTFNLGWKVALVAKGIAKRSILSTYASERRQVAQELIEFDHRFSRLFSGRPAKDVMDAEGVSMEVFKAAFEKGNIFASGLSVDYAASNLVVKNGSNESLAKGLPVGMRFNSFKVLNQADGRPWHFQERLKADGRFRVVLFAGNILSPQQKERVNKFCSELNGPEGFLRKATPRGVPIDSVIEILTIHSSKRTETELLRDFPEVLHPFDEHSGWDYNKVFVDDESYHEGFGDAYRNYGVDKERGCVVAVRPDQYVGWIGELEEFSGLEKYFEGCLEL</sequence>
<dbReference type="GO" id="GO:0016709">
    <property type="term" value="F:oxidoreductase activity, acting on paired donors, with incorporation or reduction of molecular oxygen, NAD(P)H as one donor, and incorporation of one atom of oxygen"/>
    <property type="evidence" value="ECO:0007669"/>
    <property type="project" value="UniProtKB-ARBA"/>
</dbReference>
<evidence type="ECO:0000256" key="2">
    <source>
        <dbReference type="ARBA" id="ARBA00022630"/>
    </source>
</evidence>
<comment type="similarity">
    <text evidence="1">Belongs to the PheA/TfdB FAD monooxygenase family.</text>
</comment>
<evidence type="ECO:0008006" key="10">
    <source>
        <dbReference type="Google" id="ProtNLM"/>
    </source>
</evidence>
<comment type="caution">
    <text evidence="8">The sequence shown here is derived from an EMBL/GenBank/DDBJ whole genome shotgun (WGS) entry which is preliminary data.</text>
</comment>
<dbReference type="Pfam" id="PF07976">
    <property type="entry name" value="Phe_hydrox_dim"/>
    <property type="match status" value="1"/>
</dbReference>
<dbReference type="InterPro" id="IPR036188">
    <property type="entry name" value="FAD/NAD-bd_sf"/>
</dbReference>
<proteinExistence type="inferred from homology"/>
<dbReference type="PANTHER" id="PTHR43004">
    <property type="entry name" value="TRK SYSTEM POTASSIUM UPTAKE PROTEIN"/>
    <property type="match status" value="1"/>
</dbReference>
<reference evidence="8 9" key="1">
    <citation type="submission" date="2015-09" db="EMBL/GenBank/DDBJ databases">
        <title>Host preference determinants of Valsa canker pathogens revealed by comparative genomics.</title>
        <authorList>
            <person name="Yin Z."/>
            <person name="Huang L."/>
        </authorList>
    </citation>
    <scope>NUCLEOTIDE SEQUENCE [LARGE SCALE GENOMIC DNA]</scope>
    <source>
        <strain evidence="8 9">YSFL</strain>
    </source>
</reference>
<dbReference type="STRING" id="252740.A0A423VEQ5"/>
<dbReference type="Pfam" id="PF01494">
    <property type="entry name" value="FAD_binding_3"/>
    <property type="match status" value="1"/>
</dbReference>
<feature type="domain" description="FAD-binding" evidence="6">
    <location>
        <begin position="53"/>
        <end position="459"/>
    </location>
</feature>
<keyword evidence="9" id="KW-1185">Reference proteome</keyword>
<dbReference type="AlphaFoldDB" id="A0A423VEQ5"/>
<name>A0A423VEQ5_CYTCH</name>
<accession>A0A423VEQ5</accession>
<feature type="region of interest" description="Disordered" evidence="5">
    <location>
        <begin position="1"/>
        <end position="47"/>
    </location>
</feature>
<dbReference type="Gene3D" id="3.50.50.60">
    <property type="entry name" value="FAD/NAD(P)-binding domain"/>
    <property type="match status" value="1"/>
</dbReference>
<keyword evidence="2" id="KW-0285">Flavoprotein</keyword>
<evidence type="ECO:0000259" key="6">
    <source>
        <dbReference type="Pfam" id="PF01494"/>
    </source>
</evidence>
<dbReference type="InterPro" id="IPR002938">
    <property type="entry name" value="FAD-bd"/>
</dbReference>
<evidence type="ECO:0000313" key="8">
    <source>
        <dbReference type="EMBL" id="ROV89392.1"/>
    </source>
</evidence>
<feature type="domain" description="Phenol hydroxylase-like C-terminal dimerisation" evidence="7">
    <location>
        <begin position="502"/>
        <end position="694"/>
    </location>
</feature>
<evidence type="ECO:0000256" key="5">
    <source>
        <dbReference type="SAM" id="MobiDB-lite"/>
    </source>
</evidence>
<evidence type="ECO:0000313" key="9">
    <source>
        <dbReference type="Proteomes" id="UP000284375"/>
    </source>
</evidence>
<keyword evidence="3" id="KW-0274">FAD</keyword>
<dbReference type="InterPro" id="IPR050641">
    <property type="entry name" value="RIFMO-like"/>
</dbReference>
<dbReference type="Proteomes" id="UP000284375">
    <property type="component" value="Unassembled WGS sequence"/>
</dbReference>
<protein>
    <recommendedName>
        <fullName evidence="10">Phenol 2-monooxygenase</fullName>
    </recommendedName>
</protein>
<dbReference type="Gene3D" id="3.30.9.10">
    <property type="entry name" value="D-Amino Acid Oxidase, subunit A, domain 2"/>
    <property type="match status" value="1"/>
</dbReference>
<evidence type="ECO:0000256" key="3">
    <source>
        <dbReference type="ARBA" id="ARBA00022827"/>
    </source>
</evidence>
<keyword evidence="4" id="KW-0560">Oxidoreductase</keyword>
<gene>
    <name evidence="8" type="ORF">VSDG_08644</name>
</gene>
<dbReference type="SUPFAM" id="SSF54373">
    <property type="entry name" value="FAD-linked reductases, C-terminal domain"/>
    <property type="match status" value="1"/>
</dbReference>
<dbReference type="InterPro" id="IPR036249">
    <property type="entry name" value="Thioredoxin-like_sf"/>
</dbReference>
<evidence type="ECO:0000256" key="1">
    <source>
        <dbReference type="ARBA" id="ARBA00007801"/>
    </source>
</evidence>
<dbReference type="InterPro" id="IPR012941">
    <property type="entry name" value="Phe_hydrox_C_dim_dom"/>
</dbReference>
<dbReference type="SUPFAM" id="SSF51905">
    <property type="entry name" value="FAD/NAD(P)-binding domain"/>
    <property type="match status" value="1"/>
</dbReference>
<dbReference type="Gene3D" id="3.40.30.20">
    <property type="match status" value="1"/>
</dbReference>
<evidence type="ECO:0000259" key="7">
    <source>
        <dbReference type="Pfam" id="PF07976"/>
    </source>
</evidence>
<dbReference type="GO" id="GO:0071949">
    <property type="term" value="F:FAD binding"/>
    <property type="evidence" value="ECO:0007669"/>
    <property type="project" value="InterPro"/>
</dbReference>
<dbReference type="PRINTS" id="PR00420">
    <property type="entry name" value="RNGMNOXGNASE"/>
</dbReference>
<dbReference type="CDD" id="cd02979">
    <property type="entry name" value="PHOX_C"/>
    <property type="match status" value="1"/>
</dbReference>
<organism evidence="8 9">
    <name type="scientific">Cytospora chrysosperma</name>
    <name type="common">Cytospora canker fungus</name>
    <name type="synonym">Sphaeria chrysosperma</name>
    <dbReference type="NCBI Taxonomy" id="252740"/>
    <lineage>
        <taxon>Eukaryota</taxon>
        <taxon>Fungi</taxon>
        <taxon>Dikarya</taxon>
        <taxon>Ascomycota</taxon>
        <taxon>Pezizomycotina</taxon>
        <taxon>Sordariomycetes</taxon>
        <taxon>Sordariomycetidae</taxon>
        <taxon>Diaporthales</taxon>
        <taxon>Cytosporaceae</taxon>
        <taxon>Cytospora</taxon>
    </lineage>
</organism>
<dbReference type="OrthoDB" id="1716816at2759"/>